<proteinExistence type="predicted"/>
<dbReference type="RefSeq" id="WP_047941604.1">
    <property type="nucleotide sequence ID" value="NZ_JBANBP010000140.1"/>
</dbReference>
<keyword evidence="2" id="KW-0808">Transferase</keyword>
<dbReference type="InterPro" id="IPR016181">
    <property type="entry name" value="Acyl_CoA_acyltransferase"/>
</dbReference>
<dbReference type="PROSITE" id="PS51186">
    <property type="entry name" value="GNAT"/>
    <property type="match status" value="1"/>
</dbReference>
<name>A0A0J1IMF1_NIACI</name>
<keyword evidence="3" id="KW-1185">Reference proteome</keyword>
<comment type="caution">
    <text evidence="2">The sequence shown here is derived from an EMBL/GenBank/DDBJ whole genome shotgun (WGS) entry which is preliminary data.</text>
</comment>
<dbReference type="Pfam" id="PF00583">
    <property type="entry name" value="Acetyltransf_1"/>
    <property type="match status" value="1"/>
</dbReference>
<dbReference type="OrthoDB" id="2213517at2"/>
<dbReference type="InterPro" id="IPR000182">
    <property type="entry name" value="GNAT_dom"/>
</dbReference>
<evidence type="ECO:0000313" key="3">
    <source>
        <dbReference type="Proteomes" id="UP000036045"/>
    </source>
</evidence>
<protein>
    <submittedName>
        <fullName evidence="2">Acetyltransferase</fullName>
    </submittedName>
</protein>
<organism evidence="2 3">
    <name type="scientific">Niallia circulans</name>
    <name type="common">Bacillus circulans</name>
    <dbReference type="NCBI Taxonomy" id="1397"/>
    <lineage>
        <taxon>Bacteria</taxon>
        <taxon>Bacillati</taxon>
        <taxon>Bacillota</taxon>
        <taxon>Bacilli</taxon>
        <taxon>Bacillales</taxon>
        <taxon>Bacillaceae</taxon>
        <taxon>Niallia</taxon>
    </lineage>
</organism>
<dbReference type="SUPFAM" id="SSF55729">
    <property type="entry name" value="Acyl-CoA N-acyltransferases (Nat)"/>
    <property type="match status" value="1"/>
</dbReference>
<dbReference type="Proteomes" id="UP000036045">
    <property type="component" value="Unassembled WGS sequence"/>
</dbReference>
<dbReference type="CDD" id="cd04301">
    <property type="entry name" value="NAT_SF"/>
    <property type="match status" value="1"/>
</dbReference>
<dbReference type="InterPro" id="IPR040549">
    <property type="entry name" value="DUF5613"/>
</dbReference>
<evidence type="ECO:0000313" key="2">
    <source>
        <dbReference type="EMBL" id="KLV27063.1"/>
    </source>
</evidence>
<sequence>MEKVTYKNIHKEGKRIKERSDWFHVHNEEMLLQYDSNYIQFKKMPSIQEFELVENYLKTFHQKTGQKHLKFVFPENEKFTKELLEHIVQNLHYEVGMTELYAIDPHEFPVLYPSEDILIQSVTEENFEDYLQLEYNQDLEYGIDYAKGKTEIYRENFKNPQFLQVIAYYKGQAAGALEVIIADKTVEIDGIFVIEEYQRKGIAARMQRQIMDLFPNKTIILLADGEDTPREMYQRQNYQKQGFQYEALKENF</sequence>
<dbReference type="AlphaFoldDB" id="A0A0J1IMF1"/>
<dbReference type="PATRIC" id="fig|1397.4.peg.4955"/>
<dbReference type="EMBL" id="LDPH01000006">
    <property type="protein sequence ID" value="KLV27063.1"/>
    <property type="molecule type" value="Genomic_DNA"/>
</dbReference>
<feature type="domain" description="N-acetyltransferase" evidence="1">
    <location>
        <begin position="117"/>
        <end position="252"/>
    </location>
</feature>
<gene>
    <name evidence="2" type="ORF">ABW02_08870</name>
</gene>
<dbReference type="Gene3D" id="3.40.630.30">
    <property type="match status" value="1"/>
</dbReference>
<evidence type="ECO:0000259" key="1">
    <source>
        <dbReference type="PROSITE" id="PS51186"/>
    </source>
</evidence>
<accession>A0A0J1IMF1</accession>
<dbReference type="Pfam" id="PF18467">
    <property type="entry name" value="DUF5613"/>
    <property type="match status" value="1"/>
</dbReference>
<dbReference type="GO" id="GO:0016747">
    <property type="term" value="F:acyltransferase activity, transferring groups other than amino-acyl groups"/>
    <property type="evidence" value="ECO:0007669"/>
    <property type="project" value="InterPro"/>
</dbReference>
<reference evidence="2 3" key="1">
    <citation type="submission" date="2015-05" db="EMBL/GenBank/DDBJ databases">
        <title>Whole genome sequence and identification of bacterial endophytes from Costus igneus.</title>
        <authorList>
            <person name="Lee Y.P."/>
            <person name="Gan H.M."/>
            <person name="Eng W."/>
            <person name="Wheatley M.S."/>
            <person name="Caraballo A."/>
            <person name="Polter S."/>
            <person name="Savka M.A."/>
            <person name="Hudson A.O."/>
        </authorList>
    </citation>
    <scope>NUCLEOTIDE SEQUENCE [LARGE SCALE GENOMIC DNA]</scope>
    <source>
        <strain evidence="2 3">RIT379</strain>
    </source>
</reference>